<name>A0A6J2JZ53_BOMMA</name>
<evidence type="ECO:0000256" key="2">
    <source>
        <dbReference type="ARBA" id="ARBA00022679"/>
    </source>
</evidence>
<dbReference type="Gene3D" id="3.40.50.300">
    <property type="entry name" value="P-loop containing nucleotide triphosphate hydrolases"/>
    <property type="match status" value="1"/>
</dbReference>
<dbReference type="PANTHER" id="PTHR11783">
    <property type="entry name" value="SULFOTRANSFERASE SULT"/>
    <property type="match status" value="1"/>
</dbReference>
<evidence type="ECO:0000256" key="1">
    <source>
        <dbReference type="ARBA" id="ARBA00005771"/>
    </source>
</evidence>
<dbReference type="GO" id="GO:0008146">
    <property type="term" value="F:sulfotransferase activity"/>
    <property type="evidence" value="ECO:0007669"/>
    <property type="project" value="InterPro"/>
</dbReference>
<evidence type="ECO:0000313" key="4">
    <source>
        <dbReference type="Proteomes" id="UP000504629"/>
    </source>
</evidence>
<reference evidence="5" key="1">
    <citation type="submission" date="2025-08" db="UniProtKB">
        <authorList>
            <consortium name="RefSeq"/>
        </authorList>
    </citation>
    <scope>IDENTIFICATION</scope>
    <source>
        <tissue evidence="5">Silk gland</tissue>
    </source>
</reference>
<protein>
    <submittedName>
        <fullName evidence="5">Estrogen sulfotransferase-like</fullName>
    </submittedName>
</protein>
<dbReference type="AlphaFoldDB" id="A0A6J2JZ53"/>
<proteinExistence type="inferred from homology"/>
<dbReference type="RefSeq" id="XP_028033384.1">
    <property type="nucleotide sequence ID" value="XM_028177583.1"/>
</dbReference>
<dbReference type="Proteomes" id="UP000504629">
    <property type="component" value="Unplaced"/>
</dbReference>
<dbReference type="OrthoDB" id="205623at2759"/>
<dbReference type="SUPFAM" id="SSF52540">
    <property type="entry name" value="P-loop containing nucleoside triphosphate hydrolases"/>
    <property type="match status" value="1"/>
</dbReference>
<evidence type="ECO:0000313" key="5">
    <source>
        <dbReference type="RefSeq" id="XP_028033384.1"/>
    </source>
</evidence>
<dbReference type="GeneID" id="114245422"/>
<gene>
    <name evidence="5" type="primary">LOC114245422</name>
</gene>
<evidence type="ECO:0000259" key="3">
    <source>
        <dbReference type="Pfam" id="PF00685"/>
    </source>
</evidence>
<keyword evidence="2" id="KW-0808">Transferase</keyword>
<comment type="similarity">
    <text evidence="1">Belongs to the sulfotransferase 1 family.</text>
</comment>
<dbReference type="Pfam" id="PF00685">
    <property type="entry name" value="Sulfotransfer_1"/>
    <property type="match status" value="1"/>
</dbReference>
<dbReference type="CTD" id="395933"/>
<dbReference type="KEGG" id="bman:114245422"/>
<organism evidence="4 5">
    <name type="scientific">Bombyx mandarina</name>
    <name type="common">Wild silk moth</name>
    <name type="synonym">Wild silkworm</name>
    <dbReference type="NCBI Taxonomy" id="7092"/>
    <lineage>
        <taxon>Eukaryota</taxon>
        <taxon>Metazoa</taxon>
        <taxon>Ecdysozoa</taxon>
        <taxon>Arthropoda</taxon>
        <taxon>Hexapoda</taxon>
        <taxon>Insecta</taxon>
        <taxon>Pterygota</taxon>
        <taxon>Neoptera</taxon>
        <taxon>Endopterygota</taxon>
        <taxon>Lepidoptera</taxon>
        <taxon>Glossata</taxon>
        <taxon>Ditrysia</taxon>
        <taxon>Bombycoidea</taxon>
        <taxon>Bombycidae</taxon>
        <taxon>Bombycinae</taxon>
        <taxon>Bombyx</taxon>
    </lineage>
</organism>
<dbReference type="InterPro" id="IPR000863">
    <property type="entry name" value="Sulfotransferase_dom"/>
</dbReference>
<keyword evidence="4" id="KW-1185">Reference proteome</keyword>
<feature type="domain" description="Sulfotransferase" evidence="3">
    <location>
        <begin position="65"/>
        <end position="330"/>
    </location>
</feature>
<accession>A0A6J2JZ53</accession>
<sequence length="349" mass="40929">MPAKMGPQIVLPYDIEDVTADEDKIIKRCLLGYTRPFVKCGKKGYVMPGAFRKHADAIYNMKVRPDDIWVITFPRSGTTWTQELIWLVENNLNYNAARERPLYERFPMLETTSQIPEIAYEFIKANFMNLGSFQGLTEAARYPSWKMIEEMPSPRFIKTHLPLSLLPPTLLETAKVVYVARDPRDVVVSYYYLHKMVSKHLMRATFHDFWEAFRRDLLPWTPIVAHTNEAWVHRYHPNMHFVFYEDMIKDLPKEIRRVCKFLQRCYTDDQVKALSEHLSFESLRKNKNVNNTTGEENNGVQFVRKGEAGGWKSHFDEVMTSQAEDFLISRLKHLDLVYPSLENGETTHL</sequence>
<dbReference type="InterPro" id="IPR027417">
    <property type="entry name" value="P-loop_NTPase"/>
</dbReference>